<evidence type="ECO:0000313" key="1">
    <source>
        <dbReference type="EMBL" id="KAF7282363.1"/>
    </source>
</evidence>
<gene>
    <name evidence="1" type="ORF">GWI33_002742</name>
</gene>
<comment type="caution">
    <text evidence="1">The sequence shown here is derived from an EMBL/GenBank/DDBJ whole genome shotgun (WGS) entry which is preliminary data.</text>
</comment>
<dbReference type="EMBL" id="JAACXV010000176">
    <property type="protein sequence ID" value="KAF7282363.1"/>
    <property type="molecule type" value="Genomic_DNA"/>
</dbReference>
<reference evidence="1" key="1">
    <citation type="submission" date="2020-08" db="EMBL/GenBank/DDBJ databases">
        <title>Genome sequencing and assembly of the red palm weevil Rhynchophorus ferrugineus.</title>
        <authorList>
            <person name="Dias G.B."/>
            <person name="Bergman C.M."/>
            <person name="Manee M."/>
        </authorList>
    </citation>
    <scope>NUCLEOTIDE SEQUENCE</scope>
    <source>
        <strain evidence="1">AA-2017</strain>
        <tissue evidence="1">Whole larva</tissue>
    </source>
</reference>
<keyword evidence="2" id="KW-1185">Reference proteome</keyword>
<accession>A0A834IP61</accession>
<protein>
    <submittedName>
        <fullName evidence="1">Uncharacterized protein</fullName>
    </submittedName>
</protein>
<name>A0A834IP61_RHYFE</name>
<organism evidence="1 2">
    <name type="scientific">Rhynchophorus ferrugineus</name>
    <name type="common">Red palm weevil</name>
    <name type="synonym">Curculio ferrugineus</name>
    <dbReference type="NCBI Taxonomy" id="354439"/>
    <lineage>
        <taxon>Eukaryota</taxon>
        <taxon>Metazoa</taxon>
        <taxon>Ecdysozoa</taxon>
        <taxon>Arthropoda</taxon>
        <taxon>Hexapoda</taxon>
        <taxon>Insecta</taxon>
        <taxon>Pterygota</taxon>
        <taxon>Neoptera</taxon>
        <taxon>Endopterygota</taxon>
        <taxon>Coleoptera</taxon>
        <taxon>Polyphaga</taxon>
        <taxon>Cucujiformia</taxon>
        <taxon>Curculionidae</taxon>
        <taxon>Dryophthorinae</taxon>
        <taxon>Rhynchophorus</taxon>
    </lineage>
</organism>
<sequence length="108" mass="12574">MKYILGFVSFSKIKNIQKLPQTNDYVVVKLTAKKSFKHYVAIILSKTEDGYVAKFMRKAMGSKFIFPSNDDVDHIDVHEVADILSQPTINNRQQYSFNVDLNKYKYMN</sequence>
<proteinExistence type="predicted"/>
<dbReference type="OrthoDB" id="6756756at2759"/>
<dbReference type="AlphaFoldDB" id="A0A834IP61"/>
<dbReference type="Proteomes" id="UP000625711">
    <property type="component" value="Unassembled WGS sequence"/>
</dbReference>
<evidence type="ECO:0000313" key="2">
    <source>
        <dbReference type="Proteomes" id="UP000625711"/>
    </source>
</evidence>